<evidence type="ECO:0000259" key="12">
    <source>
        <dbReference type="PROSITE" id="PS51352"/>
    </source>
</evidence>
<dbReference type="Gene3D" id="3.40.30.10">
    <property type="entry name" value="Glutaredoxin"/>
    <property type="match status" value="4"/>
</dbReference>
<evidence type="ECO:0000256" key="2">
    <source>
        <dbReference type="ARBA" id="ARBA00004319"/>
    </source>
</evidence>
<evidence type="ECO:0000313" key="13">
    <source>
        <dbReference type="EMBL" id="CAH9052765.1"/>
    </source>
</evidence>
<dbReference type="FunFam" id="3.40.30.10:FF:000201">
    <property type="entry name" value="Protein disulfide isomerase-like 1-5"/>
    <property type="match status" value="1"/>
</dbReference>
<dbReference type="CDD" id="cd02961">
    <property type="entry name" value="PDI_a_family"/>
    <property type="match status" value="1"/>
</dbReference>
<comment type="subcellular location">
    <subcellularLocation>
        <location evidence="2">Endoplasmic reticulum lumen</location>
    </subcellularLocation>
</comment>
<keyword evidence="10" id="KW-0676">Redox-active center</keyword>
<feature type="domain" description="Thioredoxin" evidence="12">
    <location>
        <begin position="394"/>
        <end position="522"/>
    </location>
</feature>
<dbReference type="Pfam" id="PF13848">
    <property type="entry name" value="Thioredoxin_6"/>
    <property type="match status" value="1"/>
</dbReference>
<comment type="caution">
    <text evidence="13">The sequence shown here is derived from an EMBL/GenBank/DDBJ whole genome shotgun (WGS) entry which is preliminary data.</text>
</comment>
<dbReference type="GO" id="GO:0003756">
    <property type="term" value="F:protein disulfide isomerase activity"/>
    <property type="evidence" value="ECO:0007669"/>
    <property type="project" value="UniProtKB-EC"/>
</dbReference>
<evidence type="ECO:0000256" key="7">
    <source>
        <dbReference type="ARBA" id="ARBA00022824"/>
    </source>
</evidence>
<dbReference type="PROSITE" id="PS00194">
    <property type="entry name" value="THIOREDOXIN_1"/>
    <property type="match status" value="1"/>
</dbReference>
<keyword evidence="9" id="KW-0413">Isomerase</keyword>
<keyword evidence="5 11" id="KW-0732">Signal</keyword>
<dbReference type="Proteomes" id="UP001152484">
    <property type="component" value="Unassembled WGS sequence"/>
</dbReference>
<keyword evidence="6" id="KW-0677">Repeat</keyword>
<feature type="signal peptide" evidence="11">
    <location>
        <begin position="1"/>
        <end position="30"/>
    </location>
</feature>
<evidence type="ECO:0000256" key="1">
    <source>
        <dbReference type="ARBA" id="ARBA00001182"/>
    </source>
</evidence>
<comment type="catalytic activity">
    <reaction evidence="1">
        <text>Catalyzes the rearrangement of -S-S- bonds in proteins.</text>
        <dbReference type="EC" id="5.3.4.1"/>
    </reaction>
</comment>
<dbReference type="AlphaFoldDB" id="A0A9P0YGF0"/>
<dbReference type="GO" id="GO:0006457">
    <property type="term" value="P:protein folding"/>
    <property type="evidence" value="ECO:0007669"/>
    <property type="project" value="TreeGrafter"/>
</dbReference>
<evidence type="ECO:0000313" key="14">
    <source>
        <dbReference type="Proteomes" id="UP001152484"/>
    </source>
</evidence>
<evidence type="ECO:0000256" key="9">
    <source>
        <dbReference type="ARBA" id="ARBA00023235"/>
    </source>
</evidence>
<dbReference type="OrthoDB" id="427280at2759"/>
<keyword evidence="7" id="KW-0256">Endoplasmic reticulum</keyword>
<evidence type="ECO:0000256" key="3">
    <source>
        <dbReference type="ARBA" id="ARBA00006347"/>
    </source>
</evidence>
<gene>
    <name evidence="13" type="ORF">CEURO_LOCUS396</name>
</gene>
<dbReference type="CDD" id="cd02981">
    <property type="entry name" value="PDI_b_family"/>
    <property type="match status" value="1"/>
</dbReference>
<dbReference type="Pfam" id="PF00085">
    <property type="entry name" value="Thioredoxin"/>
    <property type="match status" value="2"/>
</dbReference>
<evidence type="ECO:0000256" key="5">
    <source>
        <dbReference type="ARBA" id="ARBA00022729"/>
    </source>
</evidence>
<dbReference type="SUPFAM" id="SSF52833">
    <property type="entry name" value="Thioredoxin-like"/>
    <property type="match status" value="4"/>
</dbReference>
<dbReference type="InterPro" id="IPR017937">
    <property type="entry name" value="Thioredoxin_CS"/>
</dbReference>
<dbReference type="GO" id="GO:0005788">
    <property type="term" value="C:endoplasmic reticulum lumen"/>
    <property type="evidence" value="ECO:0007669"/>
    <property type="project" value="UniProtKB-SubCell"/>
</dbReference>
<dbReference type="GO" id="GO:0034976">
    <property type="term" value="P:response to endoplasmic reticulum stress"/>
    <property type="evidence" value="ECO:0007669"/>
    <property type="project" value="TreeGrafter"/>
</dbReference>
<evidence type="ECO:0000256" key="8">
    <source>
        <dbReference type="ARBA" id="ARBA00023157"/>
    </source>
</evidence>
<dbReference type="PROSITE" id="PS51352">
    <property type="entry name" value="THIOREDOXIN_2"/>
    <property type="match status" value="2"/>
</dbReference>
<dbReference type="FunFam" id="3.40.30.10:FF:000204">
    <property type="entry name" value="Protein disulfide isomerase-like 1-6"/>
    <property type="match status" value="1"/>
</dbReference>
<dbReference type="CDD" id="cd02982">
    <property type="entry name" value="PDI_b'_family"/>
    <property type="match status" value="1"/>
</dbReference>
<feature type="domain" description="Thioredoxin" evidence="12">
    <location>
        <begin position="44"/>
        <end position="213"/>
    </location>
</feature>
<comment type="similarity">
    <text evidence="3">Belongs to the protein disulfide isomerase family.</text>
</comment>
<dbReference type="EMBL" id="CAMAPE010000002">
    <property type="protein sequence ID" value="CAH9052765.1"/>
    <property type="molecule type" value="Genomic_DNA"/>
</dbReference>
<dbReference type="EC" id="5.3.4.1" evidence="4"/>
<evidence type="ECO:0000256" key="10">
    <source>
        <dbReference type="ARBA" id="ARBA00023284"/>
    </source>
</evidence>
<dbReference type="FunFam" id="3.40.30.10:FF:000042">
    <property type="entry name" value="protein disulfide-isomerase A2"/>
    <property type="match status" value="1"/>
</dbReference>
<sequence length="532" mass="59727">MYSPKQPTSKSLLLLTLIILLTFLVTTSLSSDPTTLDDDRDDDVEDLEELIALDEESEEGKPSSGAEILSRAQRIVIELNNDNSKSAIGENEFVLVMGYAPWSQTSAELMPKFAEAANALKEWGSPIVMAKIDAERYPKVASNLGIKGFPTLLLFVNGSSQPYTGGFSVEEIVVWAKKKTGEPVFRINSINEVDGVLKKHSMFVVGLFENFEGPDYKEYIKAAEQDNEIQFVETSSLEILKALFPDVKPTKHFVGLVKSEPEKYTSFEGALKADEILQFLEDNKFPLVSVITELNSAKVFSSSRKLQVYVFSVPAEFEKLLQPLQDVGRKFKSKIMLIYADIREDNLVKPFVTMFGLEEPEGTVVIAFDYTISSKYLLEVTATPRSIEDFCFGILDGTVLPYYKSQPVPNNKDTNILVVVGKTFDDMIFNIQKNILLEVHTPWCVSCDKTSKQMEKLAKHFKGLENLMFARIDASVNEHPKLQVDDYPTLLFYPTTDKSNPIKLPTKSSLKDLATLINKMLKEHGTKTKDEL</sequence>
<proteinExistence type="inferred from homology"/>
<reference evidence="13" key="1">
    <citation type="submission" date="2022-07" db="EMBL/GenBank/DDBJ databases">
        <authorList>
            <person name="Macas J."/>
            <person name="Novak P."/>
            <person name="Neumann P."/>
        </authorList>
    </citation>
    <scope>NUCLEOTIDE SEQUENCE</scope>
</reference>
<dbReference type="InterPro" id="IPR036249">
    <property type="entry name" value="Thioredoxin-like_sf"/>
</dbReference>
<feature type="chain" id="PRO_5040180833" description="protein disulfide-isomerase" evidence="11">
    <location>
        <begin position="31"/>
        <end position="532"/>
    </location>
</feature>
<evidence type="ECO:0000256" key="11">
    <source>
        <dbReference type="SAM" id="SignalP"/>
    </source>
</evidence>
<accession>A0A9P0YGF0</accession>
<keyword evidence="8" id="KW-1015">Disulfide bond</keyword>
<protein>
    <recommendedName>
        <fullName evidence="4">protein disulfide-isomerase</fullName>
        <ecNumber evidence="4">5.3.4.1</ecNumber>
    </recommendedName>
</protein>
<name>A0A9P0YGF0_CUSEU</name>
<keyword evidence="14" id="KW-1185">Reference proteome</keyword>
<organism evidence="13 14">
    <name type="scientific">Cuscuta europaea</name>
    <name type="common">European dodder</name>
    <dbReference type="NCBI Taxonomy" id="41803"/>
    <lineage>
        <taxon>Eukaryota</taxon>
        <taxon>Viridiplantae</taxon>
        <taxon>Streptophyta</taxon>
        <taxon>Embryophyta</taxon>
        <taxon>Tracheophyta</taxon>
        <taxon>Spermatophyta</taxon>
        <taxon>Magnoliopsida</taxon>
        <taxon>eudicotyledons</taxon>
        <taxon>Gunneridae</taxon>
        <taxon>Pentapetalae</taxon>
        <taxon>asterids</taxon>
        <taxon>lamiids</taxon>
        <taxon>Solanales</taxon>
        <taxon>Convolvulaceae</taxon>
        <taxon>Cuscuteae</taxon>
        <taxon>Cuscuta</taxon>
        <taxon>Cuscuta subgen. Cuscuta</taxon>
    </lineage>
</organism>
<evidence type="ECO:0000256" key="6">
    <source>
        <dbReference type="ARBA" id="ARBA00022737"/>
    </source>
</evidence>
<dbReference type="InterPro" id="IPR013766">
    <property type="entry name" value="Thioredoxin_domain"/>
</dbReference>
<dbReference type="PANTHER" id="PTHR18929:SF189">
    <property type="entry name" value="PROTEIN DISULFIDE ISOMERASE-LIKE 1-5-RELATED"/>
    <property type="match status" value="1"/>
</dbReference>
<evidence type="ECO:0000256" key="4">
    <source>
        <dbReference type="ARBA" id="ARBA00012723"/>
    </source>
</evidence>
<dbReference type="PANTHER" id="PTHR18929">
    <property type="entry name" value="PROTEIN DISULFIDE ISOMERASE"/>
    <property type="match status" value="1"/>
</dbReference>